<evidence type="ECO:0000256" key="2">
    <source>
        <dbReference type="ARBA" id="ARBA00004370"/>
    </source>
</evidence>
<organism evidence="16 17">
    <name type="scientific">Hibiscus syriacus</name>
    <name type="common">Rose of Sharon</name>
    <dbReference type="NCBI Taxonomy" id="106335"/>
    <lineage>
        <taxon>Eukaryota</taxon>
        <taxon>Viridiplantae</taxon>
        <taxon>Streptophyta</taxon>
        <taxon>Embryophyta</taxon>
        <taxon>Tracheophyta</taxon>
        <taxon>Spermatophyta</taxon>
        <taxon>Magnoliopsida</taxon>
        <taxon>eudicotyledons</taxon>
        <taxon>Gunneridae</taxon>
        <taxon>Pentapetalae</taxon>
        <taxon>rosids</taxon>
        <taxon>malvids</taxon>
        <taxon>Malvales</taxon>
        <taxon>Malvaceae</taxon>
        <taxon>Malvoideae</taxon>
        <taxon>Hibiscus</taxon>
    </lineage>
</organism>
<dbReference type="Proteomes" id="UP000436088">
    <property type="component" value="Unassembled WGS sequence"/>
</dbReference>
<evidence type="ECO:0000256" key="14">
    <source>
        <dbReference type="RuleBase" id="RU003651"/>
    </source>
</evidence>
<keyword evidence="5" id="KW-0934">Plastid</keyword>
<reference evidence="16" key="1">
    <citation type="submission" date="2019-09" db="EMBL/GenBank/DDBJ databases">
        <title>Draft genome information of white flower Hibiscus syriacus.</title>
        <authorList>
            <person name="Kim Y.-M."/>
        </authorList>
    </citation>
    <scope>NUCLEOTIDE SEQUENCE [LARGE SCALE GENOMIC DNA]</scope>
    <source>
        <strain evidence="16">YM2019G1</strain>
    </source>
</reference>
<evidence type="ECO:0000256" key="11">
    <source>
        <dbReference type="ARBA" id="ARBA00022946"/>
    </source>
</evidence>
<dbReference type="PANTHER" id="PTHR23076:SF99">
    <property type="entry name" value="INACTIVE ATP-DEPENDENT ZINC METALLOPROTEASE FTSHI 4, CHLOROPLASTIC-RELATED"/>
    <property type="match status" value="1"/>
</dbReference>
<dbReference type="GO" id="GO:0004176">
    <property type="term" value="F:ATP-dependent peptidase activity"/>
    <property type="evidence" value="ECO:0007669"/>
    <property type="project" value="InterPro"/>
</dbReference>
<evidence type="ECO:0000256" key="1">
    <source>
        <dbReference type="ARBA" id="ARBA00004229"/>
    </source>
</evidence>
<evidence type="ECO:0000313" key="17">
    <source>
        <dbReference type="Proteomes" id="UP000436088"/>
    </source>
</evidence>
<feature type="domain" description="AAA+ ATPase" evidence="15">
    <location>
        <begin position="145"/>
        <end position="286"/>
    </location>
</feature>
<dbReference type="InterPro" id="IPR041569">
    <property type="entry name" value="AAA_lid_3"/>
</dbReference>
<keyword evidence="12" id="KW-1133">Transmembrane helix</keyword>
<dbReference type="GO" id="GO:0009535">
    <property type="term" value="C:chloroplast thylakoid membrane"/>
    <property type="evidence" value="ECO:0007669"/>
    <property type="project" value="TreeGrafter"/>
</dbReference>
<dbReference type="Gene3D" id="3.40.50.300">
    <property type="entry name" value="P-loop containing nucleotide triphosphate hydrolases"/>
    <property type="match status" value="1"/>
</dbReference>
<evidence type="ECO:0000313" key="16">
    <source>
        <dbReference type="EMBL" id="KAE8694120.1"/>
    </source>
</evidence>
<evidence type="ECO:0000259" key="15">
    <source>
        <dbReference type="SMART" id="SM00382"/>
    </source>
</evidence>
<dbReference type="PANTHER" id="PTHR23076">
    <property type="entry name" value="METALLOPROTEASE M41 FTSH"/>
    <property type="match status" value="1"/>
</dbReference>
<accession>A0A6A2ZQU5</accession>
<keyword evidence="10 14" id="KW-0067">ATP-binding</keyword>
<comment type="subcellular location">
    <subcellularLocation>
        <location evidence="2">Membrane</location>
    </subcellularLocation>
    <subcellularLocation>
        <location evidence="1">Plastid</location>
        <location evidence="1">Chloroplast</location>
    </subcellularLocation>
</comment>
<proteinExistence type="inferred from homology"/>
<dbReference type="Pfam" id="PF17862">
    <property type="entry name" value="AAA_lid_3"/>
    <property type="match status" value="1"/>
</dbReference>
<dbReference type="FunFam" id="3.40.50.300:FF:000352">
    <property type="entry name" value="ATP-dependent zinc metalloprotease FTSH 7, chloroplastic"/>
    <property type="match status" value="1"/>
</dbReference>
<dbReference type="FunFam" id="1.20.58.760:FF:000013">
    <property type="entry name" value="Probable inactive ATP-dependent zinc metalloprotease FTSHI 4, chloroplastic"/>
    <property type="match status" value="1"/>
</dbReference>
<keyword evidence="13" id="KW-0472">Membrane</keyword>
<dbReference type="GO" id="GO:0004222">
    <property type="term" value="F:metalloendopeptidase activity"/>
    <property type="evidence" value="ECO:0007669"/>
    <property type="project" value="InterPro"/>
</dbReference>
<evidence type="ECO:0000256" key="6">
    <source>
        <dbReference type="ARBA" id="ARBA00022670"/>
    </source>
</evidence>
<dbReference type="Gene3D" id="1.10.8.60">
    <property type="match status" value="1"/>
</dbReference>
<dbReference type="Gene3D" id="1.20.58.760">
    <property type="entry name" value="Peptidase M41"/>
    <property type="match status" value="1"/>
</dbReference>
<dbReference type="InterPro" id="IPR027417">
    <property type="entry name" value="P-loop_NTPase"/>
</dbReference>
<keyword evidence="11" id="KW-0809">Transit peptide</keyword>
<evidence type="ECO:0000256" key="8">
    <source>
        <dbReference type="ARBA" id="ARBA00022741"/>
    </source>
</evidence>
<keyword evidence="4" id="KW-0150">Chloroplast</keyword>
<dbReference type="EMBL" id="VEPZ02001112">
    <property type="protein sequence ID" value="KAE8694120.1"/>
    <property type="molecule type" value="Genomic_DNA"/>
</dbReference>
<dbReference type="SUPFAM" id="SSF52540">
    <property type="entry name" value="P-loop containing nucleoside triphosphate hydrolases"/>
    <property type="match status" value="1"/>
</dbReference>
<dbReference type="InterPro" id="IPR037219">
    <property type="entry name" value="Peptidase_M41-like"/>
</dbReference>
<keyword evidence="6" id="KW-0645">Protease</keyword>
<dbReference type="SUPFAM" id="SSF140990">
    <property type="entry name" value="FtsH protease domain-like"/>
    <property type="match status" value="1"/>
</dbReference>
<evidence type="ECO:0000256" key="7">
    <source>
        <dbReference type="ARBA" id="ARBA00022692"/>
    </source>
</evidence>
<keyword evidence="17" id="KW-1185">Reference proteome</keyword>
<keyword evidence="8 14" id="KW-0547">Nucleotide-binding</keyword>
<sequence>MPIDCWNDVWQKLHQQIVNVDVLNVDTVPAEVYSSVATAVIWSMRLALSIALYVWIDNMMRPIYAKLIPCDLGAPSKTISQPLKRRTLGSLGESRCFVCIFSVPEERTGVTFDDFAGQEYIKRELQEIVRILKNDEEFQNKGIYCPKGVLLHGPPGTGKTLLAKAIAGEAGLPFFAANGTDFVEMFVGVAASRVKDLFANARSFAPSIIFIDEIDAIGSKRGGPDIGGGGAEREQGLLQILTEMDGFKVSTSQVLVIGATNRLDILDPALLRKGRFDKIIRVGLPSKDGRLAILKVHARNKFFRSEEEKETLLEEVAVLTEDFTGAELQNILNEAGILTARKDLDYIGREELLEALKRQKGTFETGQEDSTEIPEELKLRLAYREAAVAVLACYFPDPYRPFTETDIKSIRSQPNMRYTEFPGKVFMRKSDYISSIVRACAPRVIEEEMFGVDNMCWISAKATLEASRLAEFLILQTGMTAFGKAYYRNQNDLLPNLAAKLEALRGEYMRYSVEKCESVLREFHSAVETITDLLLEKGEIKAEEIWDIYNRAPRISQPTINPVDEYGALIYAGRWGIHGITLPGRTQTVSDETWKLIDNIWDKRVEEIKAEASMEVEEEKEKPQLLMAGHFL</sequence>
<dbReference type="InterPro" id="IPR003593">
    <property type="entry name" value="AAA+_ATPase"/>
</dbReference>
<dbReference type="GO" id="GO:0016887">
    <property type="term" value="F:ATP hydrolysis activity"/>
    <property type="evidence" value="ECO:0007669"/>
    <property type="project" value="InterPro"/>
</dbReference>
<dbReference type="GO" id="GO:0006508">
    <property type="term" value="P:proteolysis"/>
    <property type="evidence" value="ECO:0007669"/>
    <property type="project" value="UniProtKB-KW"/>
</dbReference>
<comment type="caution">
    <text evidence="16">The sequence shown here is derived from an EMBL/GenBank/DDBJ whole genome shotgun (WGS) entry which is preliminary data.</text>
</comment>
<keyword evidence="9" id="KW-0378">Hydrolase</keyword>
<dbReference type="InterPro" id="IPR003960">
    <property type="entry name" value="ATPase_AAA_CS"/>
</dbReference>
<evidence type="ECO:0000256" key="10">
    <source>
        <dbReference type="ARBA" id="ARBA00022840"/>
    </source>
</evidence>
<evidence type="ECO:0000256" key="5">
    <source>
        <dbReference type="ARBA" id="ARBA00022640"/>
    </source>
</evidence>
<name>A0A6A2ZQU5_HIBSY</name>
<dbReference type="PROSITE" id="PS00674">
    <property type="entry name" value="AAA"/>
    <property type="match status" value="1"/>
</dbReference>
<dbReference type="FunFam" id="1.10.8.60:FF:000061">
    <property type="entry name" value="Probable inactive ATP-dependent zinc metalloprotease FTSHI 4, chloroplastic"/>
    <property type="match status" value="1"/>
</dbReference>
<gene>
    <name evidence="16" type="ORF">F3Y22_tig00110788pilonHSYRG00469</name>
</gene>
<evidence type="ECO:0000256" key="9">
    <source>
        <dbReference type="ARBA" id="ARBA00022801"/>
    </source>
</evidence>
<dbReference type="Pfam" id="PF00004">
    <property type="entry name" value="AAA"/>
    <property type="match status" value="1"/>
</dbReference>
<protein>
    <submittedName>
        <fullName evidence="16">AAA-type ATPase family protein isoform 2</fullName>
    </submittedName>
</protein>
<evidence type="ECO:0000256" key="3">
    <source>
        <dbReference type="ARBA" id="ARBA00006914"/>
    </source>
</evidence>
<dbReference type="AlphaFoldDB" id="A0A6A2ZQU5"/>
<evidence type="ECO:0000256" key="13">
    <source>
        <dbReference type="ARBA" id="ARBA00023136"/>
    </source>
</evidence>
<comment type="similarity">
    <text evidence="3 14">Belongs to the AAA ATPase family.</text>
</comment>
<dbReference type="SMART" id="SM00382">
    <property type="entry name" value="AAA"/>
    <property type="match status" value="1"/>
</dbReference>
<dbReference type="InterPro" id="IPR003959">
    <property type="entry name" value="ATPase_AAA_core"/>
</dbReference>
<evidence type="ECO:0000256" key="4">
    <source>
        <dbReference type="ARBA" id="ARBA00022528"/>
    </source>
</evidence>
<dbReference type="GO" id="GO:0005524">
    <property type="term" value="F:ATP binding"/>
    <property type="evidence" value="ECO:0007669"/>
    <property type="project" value="UniProtKB-KW"/>
</dbReference>
<keyword evidence="7" id="KW-0812">Transmembrane</keyword>
<evidence type="ECO:0000256" key="12">
    <source>
        <dbReference type="ARBA" id="ARBA00022989"/>
    </source>
</evidence>